<evidence type="ECO:0000259" key="2">
    <source>
        <dbReference type="Pfam" id="PF00078"/>
    </source>
</evidence>
<dbReference type="SUPFAM" id="SSF56672">
    <property type="entry name" value="DNA/RNA polymerases"/>
    <property type="match status" value="1"/>
</dbReference>
<dbReference type="CDD" id="cd06222">
    <property type="entry name" value="RNase_H_like"/>
    <property type="match status" value="1"/>
</dbReference>
<feature type="compositionally biased region" description="Polar residues" evidence="1">
    <location>
        <begin position="43"/>
        <end position="53"/>
    </location>
</feature>
<accession>A0A2N9GAY0</accession>
<dbReference type="Pfam" id="PF13966">
    <property type="entry name" value="zf-RVT"/>
    <property type="match status" value="1"/>
</dbReference>
<dbReference type="SUPFAM" id="SSF56219">
    <property type="entry name" value="DNase I-like"/>
    <property type="match status" value="1"/>
</dbReference>
<feature type="region of interest" description="Disordered" evidence="1">
    <location>
        <begin position="1"/>
        <end position="62"/>
    </location>
</feature>
<sequence>MLTQFSRRFTEEDASASSEVPSKGVARSGDEPTQVVDRPVTNHVGTTSSATQFSPPPRDTGTVTDLVGAGNKEKVESYVPKVGVFHFGNNVGDPAGVFESKVKGTCISPIPLSSQLHGNEAAKFVGDLERDEQEIHVGFPSVNKESRENLMEVVLESNIDSRSGPLSSGPPTVSVPKKQPTWKKRARVQHQSRSSGPTENPLALRGKRKLMGDEVLEVDGVSPPPDTMKTLSLNCRGLGNPETVSELHTLVRKEDPSIVFLMETRLELRHLELLRVRLGMRGCFGVDRHGFGGGLALLWSSSIDIHIQSFSNHHIDADVLQEGGLRWRVTGFYGHPERAMRVHSWSLLRHLYRLRSVPWLVMGDFNEITSLDEKWGREDRSLSQMAAFREAMSDCNLQDLGFRGPEFTWSNRRVNDHMGILADLDPPVGPTMGRRRRRFRFEHMWVRESGCEEAIRAAWCTPVSGTPMFTVVQKIKQCRVNLLLWSQTQLRATPRLIESKKTRLASLESCPHDEYDSSAVNALRHSQSAFVPGRMISDNVIMAFEVLHYLKNLGSGRNFQMVAKLDMSKAYDRVEWTYLRAILLKLGFHRNWVELLMACVTSATFAVMVNGEPHGYIKPTRGLRQGDPLSPYLFLLCAEGLSALIRKAEDDSVIFCRASRDDCNVLLHLLALYERASGQKINGEKTALFYSKNTPVETRAVLTAMFGTSHTTQFEKYLGLPLIMGRSKKRAFNDIKDRIWRRLQGWKEKLLSQAGREILIKAVVQAIPTYAMSCFKFPAGLCAEISSMANRFWWGQRNGARKVHWVNKEKLVKSKNEGGMGFRDLQLFNTALLARQRLETPSVSQFSRVQVLTDGLRWRIGSGTQVKVWKDAWLPSPSTFKVLSPVRILNEEATVDSLIDKDQMCWDMEKLRPCDRQLWTGTRSGRFTVRSAYHLLLHHRSSGEGSSSGGARASSKLWHGIWSAQVQPKIRLFMWRACLDILPTRTKLFDRGVLHSFSCHWCEDAAETSSHVLWQCEFVQRIWSACPISIPSVCVVDMSFCDLISHCILVLSHPDIEILFTTAWEIWNARNRHVWEDKIPIVDDIWKRGAELATDFLEAGLQVREEGGTQSLEDFSRWRPPEVGNYKLNVGFCMDPRKMNMGLGFVIRDCNGFVAAAMTQQMAWHEDKVQIHAMVVLKALKFAYDVGLRRLEVDLACKELVSMLNSDDICLAPIGTLVEDISFFCQRFPFCSFVFVKSICNKAAQALCAEALSSNFPQVWLEDCPVNIVSHVQFDLVP</sequence>
<name>A0A2N9GAY0_FAGSY</name>
<feature type="domain" description="Reverse transcriptase zinc-binding" evidence="5">
    <location>
        <begin position="927"/>
        <end position="1023"/>
    </location>
</feature>
<feature type="domain" description="RNase H type-1" evidence="4">
    <location>
        <begin position="1142"/>
        <end position="1251"/>
    </location>
</feature>
<evidence type="ECO:0000313" key="6">
    <source>
        <dbReference type="EMBL" id="SPC96529.1"/>
    </source>
</evidence>
<protein>
    <recommendedName>
        <fullName evidence="7">Reverse transcriptase domain-containing protein</fullName>
    </recommendedName>
</protein>
<proteinExistence type="predicted"/>
<feature type="region of interest" description="Disordered" evidence="1">
    <location>
        <begin position="158"/>
        <end position="203"/>
    </location>
</feature>
<dbReference type="PANTHER" id="PTHR33116:SF86">
    <property type="entry name" value="REVERSE TRANSCRIPTASE DOMAIN-CONTAINING PROTEIN"/>
    <property type="match status" value="1"/>
</dbReference>
<dbReference type="CDD" id="cd01650">
    <property type="entry name" value="RT_nLTR_like"/>
    <property type="match status" value="1"/>
</dbReference>
<dbReference type="InterPro" id="IPR005135">
    <property type="entry name" value="Endo/exonuclease/phosphatase"/>
</dbReference>
<reference evidence="6" key="1">
    <citation type="submission" date="2018-02" db="EMBL/GenBank/DDBJ databases">
        <authorList>
            <person name="Cohen D.B."/>
            <person name="Kent A.D."/>
        </authorList>
    </citation>
    <scope>NUCLEOTIDE SEQUENCE</scope>
</reference>
<evidence type="ECO:0008006" key="7">
    <source>
        <dbReference type="Google" id="ProtNLM"/>
    </source>
</evidence>
<evidence type="ECO:0000259" key="4">
    <source>
        <dbReference type="Pfam" id="PF13456"/>
    </source>
</evidence>
<dbReference type="InterPro" id="IPR002156">
    <property type="entry name" value="RNaseH_domain"/>
</dbReference>
<evidence type="ECO:0000256" key="1">
    <source>
        <dbReference type="SAM" id="MobiDB-lite"/>
    </source>
</evidence>
<dbReference type="Pfam" id="PF13456">
    <property type="entry name" value="RVT_3"/>
    <property type="match status" value="1"/>
</dbReference>
<dbReference type="GO" id="GO:0004523">
    <property type="term" value="F:RNA-DNA hybrid ribonuclease activity"/>
    <property type="evidence" value="ECO:0007669"/>
    <property type="project" value="InterPro"/>
</dbReference>
<dbReference type="Pfam" id="PF03372">
    <property type="entry name" value="Exo_endo_phos"/>
    <property type="match status" value="1"/>
</dbReference>
<dbReference type="InterPro" id="IPR044730">
    <property type="entry name" value="RNase_H-like_dom_plant"/>
</dbReference>
<dbReference type="InterPro" id="IPR036691">
    <property type="entry name" value="Endo/exonu/phosph_ase_sf"/>
</dbReference>
<evidence type="ECO:0000259" key="3">
    <source>
        <dbReference type="Pfam" id="PF03372"/>
    </source>
</evidence>
<dbReference type="Pfam" id="PF00078">
    <property type="entry name" value="RVT_1"/>
    <property type="match status" value="1"/>
</dbReference>
<dbReference type="Gene3D" id="3.60.10.10">
    <property type="entry name" value="Endonuclease/exonuclease/phosphatase"/>
    <property type="match status" value="1"/>
</dbReference>
<dbReference type="InterPro" id="IPR026960">
    <property type="entry name" value="RVT-Znf"/>
</dbReference>
<dbReference type="EMBL" id="OIVN01001675">
    <property type="protein sequence ID" value="SPC96529.1"/>
    <property type="molecule type" value="Genomic_DNA"/>
</dbReference>
<feature type="compositionally biased region" description="Basic residues" evidence="1">
    <location>
        <begin position="180"/>
        <end position="190"/>
    </location>
</feature>
<feature type="domain" description="Reverse transcriptase" evidence="2">
    <location>
        <begin position="521"/>
        <end position="720"/>
    </location>
</feature>
<gene>
    <name evidence="6" type="ORF">FSB_LOCUS24411</name>
</gene>
<dbReference type="AlphaFoldDB" id="A0A2N9GAY0"/>
<dbReference type="PANTHER" id="PTHR33116">
    <property type="entry name" value="REVERSE TRANSCRIPTASE ZINC-BINDING DOMAIN-CONTAINING PROTEIN-RELATED-RELATED"/>
    <property type="match status" value="1"/>
</dbReference>
<feature type="compositionally biased region" description="Polar residues" evidence="1">
    <location>
        <begin position="158"/>
        <end position="171"/>
    </location>
</feature>
<organism evidence="6">
    <name type="scientific">Fagus sylvatica</name>
    <name type="common">Beechnut</name>
    <dbReference type="NCBI Taxonomy" id="28930"/>
    <lineage>
        <taxon>Eukaryota</taxon>
        <taxon>Viridiplantae</taxon>
        <taxon>Streptophyta</taxon>
        <taxon>Embryophyta</taxon>
        <taxon>Tracheophyta</taxon>
        <taxon>Spermatophyta</taxon>
        <taxon>Magnoliopsida</taxon>
        <taxon>eudicotyledons</taxon>
        <taxon>Gunneridae</taxon>
        <taxon>Pentapetalae</taxon>
        <taxon>rosids</taxon>
        <taxon>fabids</taxon>
        <taxon>Fagales</taxon>
        <taxon>Fagaceae</taxon>
        <taxon>Fagus</taxon>
    </lineage>
</organism>
<evidence type="ECO:0000259" key="5">
    <source>
        <dbReference type="Pfam" id="PF13966"/>
    </source>
</evidence>
<dbReference type="InterPro" id="IPR043502">
    <property type="entry name" value="DNA/RNA_pol_sf"/>
</dbReference>
<feature type="domain" description="Endonuclease/exonuclease/phosphatase" evidence="3">
    <location>
        <begin position="231"/>
        <end position="412"/>
    </location>
</feature>
<dbReference type="GO" id="GO:0003676">
    <property type="term" value="F:nucleic acid binding"/>
    <property type="evidence" value="ECO:0007669"/>
    <property type="project" value="InterPro"/>
</dbReference>
<dbReference type="InterPro" id="IPR000477">
    <property type="entry name" value="RT_dom"/>
</dbReference>